<keyword evidence="4 6" id="KW-1133">Transmembrane helix</keyword>
<keyword evidence="3 6" id="KW-0812">Transmembrane</keyword>
<name>A0A1F7RYX0_9BACT</name>
<feature type="transmembrane region" description="Helical" evidence="6">
    <location>
        <begin position="280"/>
        <end position="305"/>
    </location>
</feature>
<keyword evidence="5 6" id="KW-0472">Membrane</keyword>
<evidence type="ECO:0000313" key="7">
    <source>
        <dbReference type="EMBL" id="OGL46184.1"/>
    </source>
</evidence>
<feature type="transmembrane region" description="Helical" evidence="6">
    <location>
        <begin position="119"/>
        <end position="139"/>
    </location>
</feature>
<feature type="transmembrane region" description="Helical" evidence="6">
    <location>
        <begin position="49"/>
        <end position="66"/>
    </location>
</feature>
<feature type="transmembrane region" description="Helical" evidence="6">
    <location>
        <begin position="86"/>
        <end position="107"/>
    </location>
</feature>
<evidence type="ECO:0000256" key="3">
    <source>
        <dbReference type="ARBA" id="ARBA00022692"/>
    </source>
</evidence>
<dbReference type="GO" id="GO:0005384">
    <property type="term" value="F:manganese ion transmembrane transporter activity"/>
    <property type="evidence" value="ECO:0007669"/>
    <property type="project" value="TreeGrafter"/>
</dbReference>
<dbReference type="InterPro" id="IPR001046">
    <property type="entry name" value="NRAMP_fam"/>
</dbReference>
<dbReference type="Pfam" id="PF01566">
    <property type="entry name" value="Nramp"/>
    <property type="match status" value="1"/>
</dbReference>
<evidence type="ECO:0000256" key="2">
    <source>
        <dbReference type="ARBA" id="ARBA00022448"/>
    </source>
</evidence>
<feature type="transmembrane region" description="Helical" evidence="6">
    <location>
        <begin position="231"/>
        <end position="255"/>
    </location>
</feature>
<dbReference type="GO" id="GO:0005886">
    <property type="term" value="C:plasma membrane"/>
    <property type="evidence" value="ECO:0007669"/>
    <property type="project" value="TreeGrafter"/>
</dbReference>
<dbReference type="PANTHER" id="PTHR11706:SF33">
    <property type="entry name" value="NATURAL RESISTANCE-ASSOCIATED MACROPHAGE PROTEIN 2"/>
    <property type="match status" value="1"/>
</dbReference>
<evidence type="ECO:0000256" key="6">
    <source>
        <dbReference type="SAM" id="Phobius"/>
    </source>
</evidence>
<dbReference type="Proteomes" id="UP000178797">
    <property type="component" value="Unassembled WGS sequence"/>
</dbReference>
<feature type="transmembrane region" description="Helical" evidence="6">
    <location>
        <begin position="386"/>
        <end position="412"/>
    </location>
</feature>
<evidence type="ECO:0000313" key="8">
    <source>
        <dbReference type="Proteomes" id="UP000178797"/>
    </source>
</evidence>
<organism evidence="7 8">
    <name type="scientific">Candidatus Schekmanbacteria bacterium RBG_16_38_10</name>
    <dbReference type="NCBI Taxonomy" id="1817879"/>
    <lineage>
        <taxon>Bacteria</taxon>
        <taxon>Candidatus Schekmaniibacteriota</taxon>
    </lineage>
</organism>
<dbReference type="GO" id="GO:0034755">
    <property type="term" value="P:iron ion transmembrane transport"/>
    <property type="evidence" value="ECO:0007669"/>
    <property type="project" value="TreeGrafter"/>
</dbReference>
<proteinExistence type="predicted"/>
<feature type="transmembrane region" description="Helical" evidence="6">
    <location>
        <begin position="348"/>
        <end position="374"/>
    </location>
</feature>
<dbReference type="PANTHER" id="PTHR11706">
    <property type="entry name" value="SOLUTE CARRIER PROTEIN FAMILY 11 MEMBER"/>
    <property type="match status" value="1"/>
</dbReference>
<comment type="caution">
    <text evidence="7">The sequence shown here is derived from an EMBL/GenBank/DDBJ whole genome shotgun (WGS) entry which is preliminary data.</text>
</comment>
<dbReference type="GO" id="GO:0015086">
    <property type="term" value="F:cadmium ion transmembrane transporter activity"/>
    <property type="evidence" value="ECO:0007669"/>
    <property type="project" value="TreeGrafter"/>
</dbReference>
<gene>
    <name evidence="7" type="ORF">A2W05_11030</name>
</gene>
<dbReference type="AlphaFoldDB" id="A0A1F7RYX0"/>
<feature type="transmembrane region" description="Helical" evidence="6">
    <location>
        <begin position="151"/>
        <end position="170"/>
    </location>
</feature>
<keyword evidence="2" id="KW-0813">Transport</keyword>
<dbReference type="EMBL" id="MGDE01000100">
    <property type="protein sequence ID" value="OGL46184.1"/>
    <property type="molecule type" value="Genomic_DNA"/>
</dbReference>
<accession>A0A1F7RYX0</accession>
<dbReference type="NCBIfam" id="NF037982">
    <property type="entry name" value="Nramp_1"/>
    <property type="match status" value="1"/>
</dbReference>
<evidence type="ECO:0000256" key="4">
    <source>
        <dbReference type="ARBA" id="ARBA00022989"/>
    </source>
</evidence>
<sequence>MKILGKLKRRKLLLFLSILGPGIIAANAGNDAGGIATYSIAGAHEGYKLLWLLFLITLVLAVVQEMSARMGVVTGKGLADLIRERFGVKVTILTMILLLFGNLTVTVSEFAGIAASLELFGVSRYISIPLSAILIWALVVKGSYRVVERVMLFFCLIYVSYIISGFLAKPPWLHVMTQLVTPNFRYDSKFITLFIAVIGTTITPWMQFYLQSAVADKGIKVENYNYARLDVYVGSFITDFIAFFIIVAAAATLYVNHVDINSASDAALALKPLAGKYCSILFAIGLLNASILSALILPLTTAYALSEAFGWESGIDKKFKEAPQFLSFYTIFIIIGALFILLPNLDLILIMLFAQTINGILLPIILIIMLILINDKSIMGEHVNTRFLNIVTGGMAGVLIILTILLIASTFFPDLF</sequence>
<evidence type="ECO:0000256" key="5">
    <source>
        <dbReference type="ARBA" id="ARBA00023136"/>
    </source>
</evidence>
<feature type="transmembrane region" description="Helical" evidence="6">
    <location>
        <begin position="190"/>
        <end position="210"/>
    </location>
</feature>
<evidence type="ECO:0000256" key="1">
    <source>
        <dbReference type="ARBA" id="ARBA00004141"/>
    </source>
</evidence>
<feature type="transmembrane region" description="Helical" evidence="6">
    <location>
        <begin position="325"/>
        <end position="342"/>
    </location>
</feature>
<protein>
    <submittedName>
        <fullName evidence="7">Mn transporter</fullName>
    </submittedName>
</protein>
<comment type="subcellular location">
    <subcellularLocation>
        <location evidence="1">Membrane</location>
        <topology evidence="1">Multi-pass membrane protein</topology>
    </subcellularLocation>
</comment>
<reference evidence="7 8" key="1">
    <citation type="journal article" date="2016" name="Nat. Commun.">
        <title>Thousands of microbial genomes shed light on interconnected biogeochemical processes in an aquifer system.</title>
        <authorList>
            <person name="Anantharaman K."/>
            <person name="Brown C.T."/>
            <person name="Hug L.A."/>
            <person name="Sharon I."/>
            <person name="Castelle C.J."/>
            <person name="Probst A.J."/>
            <person name="Thomas B.C."/>
            <person name="Singh A."/>
            <person name="Wilkins M.J."/>
            <person name="Karaoz U."/>
            <person name="Brodie E.L."/>
            <person name="Williams K.H."/>
            <person name="Hubbard S.S."/>
            <person name="Banfield J.F."/>
        </authorList>
    </citation>
    <scope>NUCLEOTIDE SEQUENCE [LARGE SCALE GENOMIC DNA]</scope>
</reference>